<sequence length="488" mass="54956">MQRICMLLLMVCTGCIKMNDLKKNPNKATIAPPAVVLSGIEQSMFEKPWGDAQRHAQYYCITYSYYGNQSYDFGAASFYYSALRNIAQLEKEAGRIGGDQMRPYYALANFLQAWFYIKMTAQVGDIPMSEAMKAEQGIDRPAYDTQRDIYLQCLQLLQRAHDTIAILNATRHYTVDGDIFFNGNLKQWQKLINAFRLRVLISLSNKAGDPQLALKETFASILKLPLPESNQDNLQITYGTSDVSNYYPAYTLTPEADAKRSPLGATYINLLKALRDPRLFIVALPAAIDNADSLHNNDFSSYRGAATGTLQGALNDSASKGFFSLPDYHYWFSSPAGHPTILLGYAEVNFSIAEGIQRGWIHDVPASNYYEEGIRAAMKEYDLPSDTIRKYLAQPVVQYQAATGLQQILQQKYLAFFQHAGWEAFYNQRRTGIPAFITGPSNQNHGLIPRRWTYPASESIDNLPHLTAALKRQYNGADNINGVMWLLQ</sequence>
<name>A0A1I0R7Q3_9BACT</name>
<proteinExistence type="predicted"/>
<dbReference type="Proteomes" id="UP000199310">
    <property type="component" value="Unassembled WGS sequence"/>
</dbReference>
<protein>
    <submittedName>
        <fullName evidence="1">Starch-binding associating with outer membrane</fullName>
    </submittedName>
</protein>
<dbReference type="EMBL" id="FOJG01000001">
    <property type="protein sequence ID" value="SEW36619.1"/>
    <property type="molecule type" value="Genomic_DNA"/>
</dbReference>
<gene>
    <name evidence="1" type="ORF">SAMN04488122_2409</name>
</gene>
<evidence type="ECO:0000313" key="1">
    <source>
        <dbReference type="EMBL" id="SEW36619.1"/>
    </source>
</evidence>
<accession>A0A1I0R7Q3</accession>
<keyword evidence="2" id="KW-1185">Reference proteome</keyword>
<dbReference type="InterPro" id="IPR041662">
    <property type="entry name" value="SusD-like_2"/>
</dbReference>
<dbReference type="SUPFAM" id="SSF48452">
    <property type="entry name" value="TPR-like"/>
    <property type="match status" value="1"/>
</dbReference>
<dbReference type="InterPro" id="IPR011990">
    <property type="entry name" value="TPR-like_helical_dom_sf"/>
</dbReference>
<dbReference type="AlphaFoldDB" id="A0A1I0R7Q3"/>
<evidence type="ECO:0000313" key="2">
    <source>
        <dbReference type="Proteomes" id="UP000199310"/>
    </source>
</evidence>
<reference evidence="2" key="1">
    <citation type="submission" date="2016-10" db="EMBL/GenBank/DDBJ databases">
        <authorList>
            <person name="Varghese N."/>
            <person name="Submissions S."/>
        </authorList>
    </citation>
    <scope>NUCLEOTIDE SEQUENCE [LARGE SCALE GENOMIC DNA]</scope>
    <source>
        <strain evidence="2">DSM 3695</strain>
    </source>
</reference>
<dbReference type="OrthoDB" id="9766256at2"/>
<dbReference type="Gene3D" id="1.25.40.390">
    <property type="match status" value="1"/>
</dbReference>
<dbReference type="STRING" id="29529.SAMN04488122_2409"/>
<dbReference type="RefSeq" id="WP_089894949.1">
    <property type="nucleotide sequence ID" value="NZ_FOJG01000001.1"/>
</dbReference>
<organism evidence="1 2">
    <name type="scientific">Chitinophaga arvensicola</name>
    <dbReference type="NCBI Taxonomy" id="29529"/>
    <lineage>
        <taxon>Bacteria</taxon>
        <taxon>Pseudomonadati</taxon>
        <taxon>Bacteroidota</taxon>
        <taxon>Chitinophagia</taxon>
        <taxon>Chitinophagales</taxon>
        <taxon>Chitinophagaceae</taxon>
        <taxon>Chitinophaga</taxon>
    </lineage>
</organism>
<dbReference type="Pfam" id="PF12771">
    <property type="entry name" value="SusD-like_2"/>
    <property type="match status" value="1"/>
</dbReference>